<dbReference type="Pfam" id="PF13948">
    <property type="entry name" value="DUF4215"/>
    <property type="match status" value="5"/>
</dbReference>
<evidence type="ECO:0000256" key="1">
    <source>
        <dbReference type="ARBA" id="ARBA00022729"/>
    </source>
</evidence>
<name>A0ABT5B024_9BACT</name>
<reference evidence="7 8" key="1">
    <citation type="submission" date="2022-11" db="EMBL/GenBank/DDBJ databases">
        <title>Minimal conservation of predation-associated metabolite biosynthetic gene clusters underscores biosynthetic potential of Myxococcota including descriptions for ten novel species: Archangium lansinium sp. nov., Myxococcus landrumus sp. nov., Nannocystis bai.</title>
        <authorList>
            <person name="Ahearne A."/>
            <person name="Stevens C."/>
            <person name="Dowd S."/>
        </authorList>
    </citation>
    <scope>NUCLEOTIDE SEQUENCE [LARGE SCALE GENOMIC DNA]</scope>
    <source>
        <strain evidence="7 8">NCELM</strain>
    </source>
</reference>
<evidence type="ECO:0000256" key="4">
    <source>
        <dbReference type="SAM" id="MobiDB-lite"/>
    </source>
</evidence>
<protein>
    <submittedName>
        <fullName evidence="7">DUF4215 domain-containing protein</fullName>
    </submittedName>
</protein>
<dbReference type="InterPro" id="IPR000408">
    <property type="entry name" value="Reg_chr_condens"/>
</dbReference>
<feature type="compositionally biased region" description="Polar residues" evidence="4">
    <location>
        <begin position="36"/>
        <end position="57"/>
    </location>
</feature>
<proteinExistence type="predicted"/>
<evidence type="ECO:0000256" key="3">
    <source>
        <dbReference type="ARBA" id="ARBA00023157"/>
    </source>
</evidence>
<feature type="chain" id="PRO_5046232911" evidence="5">
    <location>
        <begin position="25"/>
        <end position="860"/>
    </location>
</feature>
<dbReference type="InterPro" id="IPR009091">
    <property type="entry name" value="RCC1/BLIP-II"/>
</dbReference>
<evidence type="ECO:0000313" key="8">
    <source>
        <dbReference type="Proteomes" id="UP001217838"/>
    </source>
</evidence>
<dbReference type="InterPro" id="IPR051625">
    <property type="entry name" value="Signaling_Regulatory_Domain"/>
</dbReference>
<accession>A0ABT5B024</accession>
<feature type="region of interest" description="Disordered" evidence="4">
    <location>
        <begin position="26"/>
        <end position="90"/>
    </location>
</feature>
<keyword evidence="2" id="KW-0677">Repeat</keyword>
<keyword evidence="3" id="KW-1015">Disulfide bond</keyword>
<evidence type="ECO:0000256" key="5">
    <source>
        <dbReference type="SAM" id="SignalP"/>
    </source>
</evidence>
<dbReference type="PRINTS" id="PR00633">
    <property type="entry name" value="RCCNDNSATION"/>
</dbReference>
<keyword evidence="1 5" id="KW-0732">Signal</keyword>
<dbReference type="NCBIfam" id="TIGR02232">
    <property type="entry name" value="myxo_disulf_rpt"/>
    <property type="match status" value="11"/>
</dbReference>
<dbReference type="RefSeq" id="WP_271994979.1">
    <property type="nucleotide sequence ID" value="NZ_JAQNDN010000001.1"/>
</dbReference>
<keyword evidence="8" id="KW-1185">Reference proteome</keyword>
<evidence type="ECO:0000259" key="6">
    <source>
        <dbReference type="Pfam" id="PF25390"/>
    </source>
</evidence>
<feature type="signal peptide" evidence="5">
    <location>
        <begin position="1"/>
        <end position="24"/>
    </location>
</feature>
<dbReference type="PROSITE" id="PS50012">
    <property type="entry name" value="RCC1_3"/>
    <property type="match status" value="6"/>
</dbReference>
<feature type="compositionally biased region" description="Low complexity" evidence="4">
    <location>
        <begin position="59"/>
        <end position="88"/>
    </location>
</feature>
<dbReference type="Pfam" id="PF25390">
    <property type="entry name" value="WD40_RLD"/>
    <property type="match status" value="1"/>
</dbReference>
<dbReference type="Proteomes" id="UP001217838">
    <property type="component" value="Unassembled WGS sequence"/>
</dbReference>
<dbReference type="EMBL" id="JAQNDN010000001">
    <property type="protein sequence ID" value="MDC0667098.1"/>
    <property type="molecule type" value="Genomic_DNA"/>
</dbReference>
<gene>
    <name evidence="7" type="ORF">POL58_05085</name>
</gene>
<dbReference type="InterPro" id="IPR011936">
    <property type="entry name" value="Myxo_disulph_rpt"/>
</dbReference>
<dbReference type="PANTHER" id="PTHR22872">
    <property type="entry name" value="BTK-BINDING PROTEIN-RELATED"/>
    <property type="match status" value="1"/>
</dbReference>
<dbReference type="Pfam" id="PF13540">
    <property type="entry name" value="RCC1_2"/>
    <property type="match status" value="2"/>
</dbReference>
<sequence>MSLSVHFAPVAAACLLGLSLAASCGSNDPGADGSASEVTSTTGAGAETEVTSTTGAGVSTEATPTEGAGTTGSSESGTGTGDTSTGGDAVCGDGLVQPGEACDDGNADDSDGCTNACAEAACGDGIVGPGELCDDGNADDSDGCTSACASTSCGDGIVQGIEECDDGNADDSDACLNTCKAASCGDGVVQAEVEACDDGNANDADACLNTCKAASCGDGAVQAGVEACDDGNANDADACTSACTAAVCGDGVVQAGVEACDDGNTDDTDACTNACKAAVCGDGIVGPGELCDDGNMNDADGCTNTCTSATCGDGVVQVGVEECDDGNQVDTDACLDTCLLASCGDGAVQARIEACDDGNQIDTDACTAACEEAACGDGIVQAGVEACDDGNVVDTDACTAACTVAECGDGVIQTGVEECDEGAANSDSAPCTSACKAAVCGDGLLLAGAESCDDGNGANGDGCEADCSPTLRAVEAGGEHTCALSASGRVRCWGWGDGGRLGYGNLTSIGDDEGPSAAGDVQVGATTLQVSAGDQHACAVLTGGGVRCWGAGGSGRLGYGNTNSIGDNETPASVGVINVGANVVKVTAGDLHTCVQVTGGKVRCWGAGSAGRLGYGNLNNIGDTEAPATAGDVKVGAEVLDVSAGDDHTCALVAGGKVRCWGRGSDGQLGYGNVNSIGDNEVPSTAGDVNVGGAVKQVAAGQTHTCALLENGSVRCWGASASGELGYGNTKTIGDNETPASAGNVDVGGVVVQVTAGWHHTCALLMNGGVRCWGSGAEGRLGYGNTNNIGDNETPASAGDVNLGGVAVAVTAGRHHTCAILAGGGLRCWGSGTHGKLGHANVTTIGDDEAPVTAGPVSVY</sequence>
<dbReference type="SUPFAM" id="SSF50985">
    <property type="entry name" value="RCC1/BLIP-II"/>
    <property type="match status" value="1"/>
</dbReference>
<feature type="domain" description="RCC1-like" evidence="6">
    <location>
        <begin position="574"/>
        <end position="842"/>
    </location>
</feature>
<evidence type="ECO:0000256" key="2">
    <source>
        <dbReference type="ARBA" id="ARBA00022737"/>
    </source>
</evidence>
<organism evidence="7 8">
    <name type="scientific">Nannocystis radixulma</name>
    <dbReference type="NCBI Taxonomy" id="2995305"/>
    <lineage>
        <taxon>Bacteria</taxon>
        <taxon>Pseudomonadati</taxon>
        <taxon>Myxococcota</taxon>
        <taxon>Polyangia</taxon>
        <taxon>Nannocystales</taxon>
        <taxon>Nannocystaceae</taxon>
        <taxon>Nannocystis</taxon>
    </lineage>
</organism>
<dbReference type="Gene3D" id="2.130.10.30">
    <property type="entry name" value="Regulator of chromosome condensation 1/beta-lactamase-inhibitor protein II"/>
    <property type="match status" value="2"/>
</dbReference>
<dbReference type="InterPro" id="IPR058923">
    <property type="entry name" value="RCC1-like_dom"/>
</dbReference>
<evidence type="ECO:0000313" key="7">
    <source>
        <dbReference type="EMBL" id="MDC0667098.1"/>
    </source>
</evidence>
<comment type="caution">
    <text evidence="7">The sequence shown here is derived from an EMBL/GenBank/DDBJ whole genome shotgun (WGS) entry which is preliminary data.</text>
</comment>